<dbReference type="InterPro" id="IPR009061">
    <property type="entry name" value="DNA-bd_dom_put_sf"/>
</dbReference>
<protein>
    <submittedName>
        <fullName evidence="3">MerR family transcriptional regulator</fullName>
    </submittedName>
</protein>
<dbReference type="Proteomes" id="UP000617402">
    <property type="component" value="Unassembled WGS sequence"/>
</dbReference>
<evidence type="ECO:0000313" key="3">
    <source>
        <dbReference type="EMBL" id="MBC9783866.1"/>
    </source>
</evidence>
<dbReference type="InterPro" id="IPR047057">
    <property type="entry name" value="MerR_fam"/>
</dbReference>
<feature type="domain" description="HTH merR-type" evidence="2">
    <location>
        <begin position="6"/>
        <end position="75"/>
    </location>
</feature>
<dbReference type="SMART" id="SM00422">
    <property type="entry name" value="HTH_MERR"/>
    <property type="match status" value="1"/>
</dbReference>
<dbReference type="SUPFAM" id="SSF46955">
    <property type="entry name" value="Putative DNA-binding domain"/>
    <property type="match status" value="1"/>
</dbReference>
<evidence type="ECO:0000313" key="4">
    <source>
        <dbReference type="Proteomes" id="UP000617402"/>
    </source>
</evidence>
<keyword evidence="4" id="KW-1185">Reference proteome</keyword>
<dbReference type="PANTHER" id="PTHR30204:SF95">
    <property type="entry name" value="HTH-TYPE TRANSCRIPTIONAL REGULATOR CUER"/>
    <property type="match status" value="1"/>
</dbReference>
<evidence type="ECO:0000259" key="2">
    <source>
        <dbReference type="PROSITE" id="PS50937"/>
    </source>
</evidence>
<dbReference type="EMBL" id="JACVHF010000003">
    <property type="protein sequence ID" value="MBC9783866.1"/>
    <property type="molecule type" value="Genomic_DNA"/>
</dbReference>
<accession>A0ABR7T2H6</accession>
<reference evidence="3 4" key="1">
    <citation type="submission" date="2020-07" db="EMBL/GenBank/DDBJ databases">
        <title>Draft whole-genome sequence of Heliobacterium chlorum DSM 3682, type strain.</title>
        <authorList>
            <person name="Kyndt J.A."/>
            <person name="Meyer T.E."/>
            <person name="Imhoff J.F."/>
        </authorList>
    </citation>
    <scope>NUCLEOTIDE SEQUENCE [LARGE SCALE GENOMIC DNA]</scope>
    <source>
        <strain evidence="3 4">DSM 3682</strain>
    </source>
</reference>
<dbReference type="InterPro" id="IPR000551">
    <property type="entry name" value="MerR-type_HTH_dom"/>
</dbReference>
<sequence length="148" mass="17153">MEKKKHLKIGELAKRCNVNRRTIDFYTSMGLVVPTERTDGNYRLYDESTVERIQWIKDMQEQKYSLDEIKEKLLLVDESGAEPFVSQQLDSVIHGVEALEREITTLLPLLNKIQQGANEALKEKLEYLFTHEQTIVQSLAMILERLGS</sequence>
<evidence type="ECO:0000256" key="1">
    <source>
        <dbReference type="ARBA" id="ARBA00023125"/>
    </source>
</evidence>
<gene>
    <name evidence="3" type="ORF">H1S01_05000</name>
</gene>
<dbReference type="PANTHER" id="PTHR30204">
    <property type="entry name" value="REDOX-CYCLING DRUG-SENSING TRANSCRIPTIONAL ACTIVATOR SOXR"/>
    <property type="match status" value="1"/>
</dbReference>
<comment type="caution">
    <text evidence="3">The sequence shown here is derived from an EMBL/GenBank/DDBJ whole genome shotgun (WGS) entry which is preliminary data.</text>
</comment>
<organism evidence="3 4">
    <name type="scientific">Heliobacterium chlorum</name>
    <dbReference type="NCBI Taxonomy" id="2698"/>
    <lineage>
        <taxon>Bacteria</taxon>
        <taxon>Bacillati</taxon>
        <taxon>Bacillota</taxon>
        <taxon>Clostridia</taxon>
        <taxon>Eubacteriales</taxon>
        <taxon>Heliobacteriaceae</taxon>
        <taxon>Heliobacterium</taxon>
    </lineage>
</organism>
<dbReference type="PRINTS" id="PR00040">
    <property type="entry name" value="HTHMERR"/>
</dbReference>
<dbReference type="Gene3D" id="1.10.1660.10">
    <property type="match status" value="1"/>
</dbReference>
<dbReference type="PROSITE" id="PS50937">
    <property type="entry name" value="HTH_MERR_2"/>
    <property type="match status" value="1"/>
</dbReference>
<dbReference type="RefSeq" id="WP_188039005.1">
    <property type="nucleotide sequence ID" value="NZ_JACVHF010000003.1"/>
</dbReference>
<keyword evidence="1" id="KW-0238">DNA-binding</keyword>
<dbReference type="Pfam" id="PF13411">
    <property type="entry name" value="MerR_1"/>
    <property type="match status" value="1"/>
</dbReference>
<proteinExistence type="predicted"/>
<name>A0ABR7T2H6_HELCL</name>